<feature type="region of interest" description="Disordered" evidence="1">
    <location>
        <begin position="97"/>
        <end position="123"/>
    </location>
</feature>
<name>A0ABQ8SG42_PERAM</name>
<accession>A0ABQ8SG42</accession>
<evidence type="ECO:0000259" key="2">
    <source>
        <dbReference type="Pfam" id="PF00078"/>
    </source>
</evidence>
<gene>
    <name evidence="3" type="ORF">ANN_15335</name>
</gene>
<reference evidence="3 4" key="1">
    <citation type="journal article" date="2022" name="Allergy">
        <title>Genome assembly and annotation of Periplaneta americana reveal a comprehensive cockroach allergen profile.</title>
        <authorList>
            <person name="Wang L."/>
            <person name="Xiong Q."/>
            <person name="Saelim N."/>
            <person name="Wang L."/>
            <person name="Nong W."/>
            <person name="Wan A.T."/>
            <person name="Shi M."/>
            <person name="Liu X."/>
            <person name="Cao Q."/>
            <person name="Hui J.H.L."/>
            <person name="Sookrung N."/>
            <person name="Leung T.F."/>
            <person name="Tungtrongchitr A."/>
            <person name="Tsui S.K.W."/>
        </authorList>
    </citation>
    <scope>NUCLEOTIDE SEQUENCE [LARGE SCALE GENOMIC DNA]</scope>
    <source>
        <strain evidence="3">PWHHKU_190912</strain>
    </source>
</reference>
<evidence type="ECO:0000313" key="4">
    <source>
        <dbReference type="Proteomes" id="UP001148838"/>
    </source>
</evidence>
<dbReference type="EMBL" id="JAJSOF020000027">
    <property type="protein sequence ID" value="KAJ4433078.1"/>
    <property type="molecule type" value="Genomic_DNA"/>
</dbReference>
<proteinExistence type="predicted"/>
<evidence type="ECO:0000313" key="3">
    <source>
        <dbReference type="EMBL" id="KAJ4433078.1"/>
    </source>
</evidence>
<comment type="caution">
    <text evidence="3">The sequence shown here is derived from an EMBL/GenBank/DDBJ whole genome shotgun (WGS) entry which is preliminary data.</text>
</comment>
<dbReference type="Proteomes" id="UP001148838">
    <property type="component" value="Unassembled WGS sequence"/>
</dbReference>
<evidence type="ECO:0000256" key="1">
    <source>
        <dbReference type="SAM" id="MobiDB-lite"/>
    </source>
</evidence>
<keyword evidence="4" id="KW-1185">Reference proteome</keyword>
<dbReference type="InterPro" id="IPR000477">
    <property type="entry name" value="RT_dom"/>
</dbReference>
<feature type="compositionally biased region" description="Basic and acidic residues" evidence="1">
    <location>
        <begin position="97"/>
        <end position="107"/>
    </location>
</feature>
<sequence length="372" mass="40956">MTSLGFTITAIKHSLCNPQGTLITTEVDSAPHKYKCCPVFRKSDGERRIMENIPGIERLLTSQESSDEQLKPSIGNVSGTISKADNKVNLGVLPPEHSVKKLEEKNPGQESSSGVGSKQQTWSEVVRKKTKRITVIGKKANNYTSVSKLHGVPKYVPLHVYRLAPETKTDEVIEFIKPSFPEVKVEKLTNRQQCVFIDGNKSKLMNVKYGVPQGSVLGPILFLIMVNDLMCNVSAYSVVFADDATFLTSHSDINELKTLNEYDNAGKVSPGSSTESYPAFAHIGLEENIGKNLNQVKRLSRISPRYRTSSCCGTDGQLRYNGNAFSFLRRDGGAQLLITKLCTNMPGLNPKSLRSAYERKAYVTVDSDSSVG</sequence>
<dbReference type="Pfam" id="PF00078">
    <property type="entry name" value="RVT_1"/>
    <property type="match status" value="1"/>
</dbReference>
<feature type="compositionally biased region" description="Polar residues" evidence="1">
    <location>
        <begin position="108"/>
        <end position="123"/>
    </location>
</feature>
<organism evidence="3 4">
    <name type="scientific">Periplaneta americana</name>
    <name type="common">American cockroach</name>
    <name type="synonym">Blatta americana</name>
    <dbReference type="NCBI Taxonomy" id="6978"/>
    <lineage>
        <taxon>Eukaryota</taxon>
        <taxon>Metazoa</taxon>
        <taxon>Ecdysozoa</taxon>
        <taxon>Arthropoda</taxon>
        <taxon>Hexapoda</taxon>
        <taxon>Insecta</taxon>
        <taxon>Pterygota</taxon>
        <taxon>Neoptera</taxon>
        <taxon>Polyneoptera</taxon>
        <taxon>Dictyoptera</taxon>
        <taxon>Blattodea</taxon>
        <taxon>Blattoidea</taxon>
        <taxon>Blattidae</taxon>
        <taxon>Blattinae</taxon>
        <taxon>Periplaneta</taxon>
    </lineage>
</organism>
<protein>
    <recommendedName>
        <fullName evidence="2">Reverse transcriptase domain-containing protein</fullName>
    </recommendedName>
</protein>
<feature type="domain" description="Reverse transcriptase" evidence="2">
    <location>
        <begin position="192"/>
        <end position="252"/>
    </location>
</feature>